<dbReference type="EMBL" id="GGEC01012376">
    <property type="protein sequence ID" value="MBW92859.1"/>
    <property type="molecule type" value="Transcribed_RNA"/>
</dbReference>
<evidence type="ECO:0000313" key="1">
    <source>
        <dbReference type="EMBL" id="MBW92859.1"/>
    </source>
</evidence>
<proteinExistence type="predicted"/>
<reference evidence="1" key="1">
    <citation type="submission" date="2018-02" db="EMBL/GenBank/DDBJ databases">
        <title>Rhizophora mucronata_Transcriptome.</title>
        <authorList>
            <person name="Meera S.P."/>
            <person name="Sreeshan A."/>
            <person name="Augustine A."/>
        </authorList>
    </citation>
    <scope>NUCLEOTIDE SEQUENCE</scope>
    <source>
        <tissue evidence="1">Leaf</tissue>
    </source>
</reference>
<accession>A0A2P2JHD1</accession>
<dbReference type="AlphaFoldDB" id="A0A2P2JHD1"/>
<name>A0A2P2JHD1_RHIMU</name>
<organism evidence="1">
    <name type="scientific">Rhizophora mucronata</name>
    <name type="common">Asiatic mangrove</name>
    <dbReference type="NCBI Taxonomy" id="61149"/>
    <lineage>
        <taxon>Eukaryota</taxon>
        <taxon>Viridiplantae</taxon>
        <taxon>Streptophyta</taxon>
        <taxon>Embryophyta</taxon>
        <taxon>Tracheophyta</taxon>
        <taxon>Spermatophyta</taxon>
        <taxon>Magnoliopsida</taxon>
        <taxon>eudicotyledons</taxon>
        <taxon>Gunneridae</taxon>
        <taxon>Pentapetalae</taxon>
        <taxon>rosids</taxon>
        <taxon>fabids</taxon>
        <taxon>Malpighiales</taxon>
        <taxon>Rhizophoraceae</taxon>
        <taxon>Rhizophora</taxon>
    </lineage>
</organism>
<sequence>MTSTASDSVTYKKNSIQLAVKCEAPCEREREHASNHHS</sequence>
<protein>
    <submittedName>
        <fullName evidence="1">Uncharacterized protein</fullName>
    </submittedName>
</protein>